<comment type="catalytic activity">
    <reaction evidence="6">
        <text>(6S)-NADHX + ADP = AMP + phosphate + NADH + H(+)</text>
        <dbReference type="Rhea" id="RHEA:32223"/>
        <dbReference type="ChEBI" id="CHEBI:15378"/>
        <dbReference type="ChEBI" id="CHEBI:43474"/>
        <dbReference type="ChEBI" id="CHEBI:57945"/>
        <dbReference type="ChEBI" id="CHEBI:64074"/>
        <dbReference type="ChEBI" id="CHEBI:456215"/>
        <dbReference type="ChEBI" id="CHEBI:456216"/>
        <dbReference type="EC" id="4.2.1.136"/>
    </reaction>
</comment>
<proteinExistence type="inferred from homology"/>
<dbReference type="CDD" id="cd01171">
    <property type="entry name" value="YXKO-related"/>
    <property type="match status" value="1"/>
</dbReference>
<dbReference type="Gene3D" id="3.40.1190.20">
    <property type="match status" value="1"/>
</dbReference>
<name>A0ABU9DAQ3_9PROT</name>
<comment type="caution">
    <text evidence="8">The sequence shown here is derived from an EMBL/GenBank/DDBJ whole genome shotgun (WGS) entry which is preliminary data.</text>
</comment>
<keyword evidence="5 6" id="KW-0456">Lyase</keyword>
<dbReference type="PANTHER" id="PTHR12592">
    <property type="entry name" value="ATP-DEPENDENT (S)-NAD(P)H-HYDRATE DEHYDRATASE FAMILY MEMBER"/>
    <property type="match status" value="1"/>
</dbReference>
<comment type="cofactor">
    <cofactor evidence="6">
        <name>Mg(2+)</name>
        <dbReference type="ChEBI" id="CHEBI:18420"/>
    </cofactor>
</comment>
<dbReference type="EC" id="4.2.1.136" evidence="6"/>
<evidence type="ECO:0000256" key="2">
    <source>
        <dbReference type="ARBA" id="ARBA00022840"/>
    </source>
</evidence>
<feature type="binding site" evidence="6">
    <location>
        <begin position="196"/>
        <end position="200"/>
    </location>
    <ligand>
        <name>AMP</name>
        <dbReference type="ChEBI" id="CHEBI:456215"/>
    </ligand>
</feature>
<accession>A0ABU9DAQ3</accession>
<dbReference type="InterPro" id="IPR029056">
    <property type="entry name" value="Ribokinase-like"/>
</dbReference>
<dbReference type="PROSITE" id="PS51383">
    <property type="entry name" value="YJEF_C_3"/>
    <property type="match status" value="1"/>
</dbReference>
<dbReference type="EMBL" id="JBBPCO010000013">
    <property type="protein sequence ID" value="MEK8090609.1"/>
    <property type="molecule type" value="Genomic_DNA"/>
</dbReference>
<organism evidence="8 9">
    <name type="scientific">Thermithiobacillus plumbiphilus</name>
    <dbReference type="NCBI Taxonomy" id="1729899"/>
    <lineage>
        <taxon>Bacteria</taxon>
        <taxon>Pseudomonadati</taxon>
        <taxon>Pseudomonadota</taxon>
        <taxon>Acidithiobacillia</taxon>
        <taxon>Acidithiobacillales</taxon>
        <taxon>Thermithiobacillaceae</taxon>
        <taxon>Thermithiobacillus</taxon>
    </lineage>
</organism>
<gene>
    <name evidence="6" type="primary">nnrD</name>
    <name evidence="8" type="ORF">WOB96_12670</name>
</gene>
<evidence type="ECO:0000313" key="8">
    <source>
        <dbReference type="EMBL" id="MEK8090609.1"/>
    </source>
</evidence>
<comment type="catalytic activity">
    <reaction evidence="6">
        <text>(6S)-NADPHX + ADP = AMP + phosphate + NADPH + H(+)</text>
        <dbReference type="Rhea" id="RHEA:32235"/>
        <dbReference type="ChEBI" id="CHEBI:15378"/>
        <dbReference type="ChEBI" id="CHEBI:43474"/>
        <dbReference type="ChEBI" id="CHEBI:57783"/>
        <dbReference type="ChEBI" id="CHEBI:64076"/>
        <dbReference type="ChEBI" id="CHEBI:456215"/>
        <dbReference type="ChEBI" id="CHEBI:456216"/>
        <dbReference type="EC" id="4.2.1.136"/>
    </reaction>
</comment>
<dbReference type="PANTHER" id="PTHR12592:SF0">
    <property type="entry name" value="ATP-DEPENDENT (S)-NAD(P)H-HYDRATE DEHYDRATASE"/>
    <property type="match status" value="1"/>
</dbReference>
<keyword evidence="3 6" id="KW-0521">NADP</keyword>
<dbReference type="PROSITE" id="PS01050">
    <property type="entry name" value="YJEF_C_2"/>
    <property type="match status" value="1"/>
</dbReference>
<dbReference type="InterPro" id="IPR000631">
    <property type="entry name" value="CARKD"/>
</dbReference>
<dbReference type="SUPFAM" id="SSF53613">
    <property type="entry name" value="Ribokinase-like"/>
    <property type="match status" value="1"/>
</dbReference>
<comment type="subunit">
    <text evidence="6">Homotetramer.</text>
</comment>
<evidence type="ECO:0000256" key="5">
    <source>
        <dbReference type="ARBA" id="ARBA00023239"/>
    </source>
</evidence>
<feature type="domain" description="YjeF C-terminal" evidence="7">
    <location>
        <begin position="15"/>
        <end position="284"/>
    </location>
</feature>
<dbReference type="NCBIfam" id="TIGR00196">
    <property type="entry name" value="yjeF_cterm"/>
    <property type="match status" value="1"/>
</dbReference>
<evidence type="ECO:0000256" key="1">
    <source>
        <dbReference type="ARBA" id="ARBA00022741"/>
    </source>
</evidence>
<dbReference type="InterPro" id="IPR017953">
    <property type="entry name" value="Carbohydrate_kinase_pred_CS"/>
</dbReference>
<dbReference type="Proteomes" id="UP001446205">
    <property type="component" value="Unassembled WGS sequence"/>
</dbReference>
<dbReference type="RefSeq" id="WP_341371663.1">
    <property type="nucleotide sequence ID" value="NZ_JBBPCO010000013.1"/>
</dbReference>
<feature type="binding site" evidence="6">
    <location>
        <position position="224"/>
    </location>
    <ligand>
        <name>AMP</name>
        <dbReference type="ChEBI" id="CHEBI:456215"/>
    </ligand>
</feature>
<keyword evidence="4 6" id="KW-0520">NAD</keyword>
<keyword evidence="1 6" id="KW-0547">Nucleotide-binding</keyword>
<sequence length="288" mass="29794">MAETNTHKSLSPIKLDWQSLPGLPARAPDSHKGSHGHVLVLGGASGMGGASALCAWAAYRAGAGLVSVGCHPDSRMHLAAWVPEALSLDWPGTLSSWSRPGVVIAIGPGMGQGLGAQTLLEEAVALSVPQVLDADALNLLAIRGPGLLAAGPVRLLTPHPGEAARLLGLDTRSVQADRPAAVLNLARRYRAICILKGHQTLISDGERVRQCELGNPGMASGGTGDVLTGILAALLAQQLAPWDAACLGVCLHARAGDLAAERLGQTSLMARDLIEFLPTAFKDYAPHD</sequence>
<evidence type="ECO:0000256" key="4">
    <source>
        <dbReference type="ARBA" id="ARBA00023027"/>
    </source>
</evidence>
<feature type="binding site" evidence="6">
    <location>
        <position position="159"/>
    </location>
    <ligand>
        <name>(6S)-NADPHX</name>
        <dbReference type="ChEBI" id="CHEBI:64076"/>
    </ligand>
</feature>
<protein>
    <recommendedName>
        <fullName evidence="6">ADP-dependent (S)-NAD(P)H-hydrate dehydratase</fullName>
        <ecNumber evidence="6">4.2.1.136</ecNumber>
    </recommendedName>
    <alternativeName>
        <fullName evidence="6">ADP-dependent NAD(P)HX dehydratase</fullName>
    </alternativeName>
</protein>
<keyword evidence="2 6" id="KW-0067">ATP-binding</keyword>
<evidence type="ECO:0000256" key="6">
    <source>
        <dbReference type="HAMAP-Rule" id="MF_01965"/>
    </source>
</evidence>
<dbReference type="Pfam" id="PF01256">
    <property type="entry name" value="Carb_kinase"/>
    <property type="match status" value="1"/>
</dbReference>
<comment type="function">
    <text evidence="6">Catalyzes the dehydration of the S-form of NAD(P)HX at the expense of ADP, which is converted to AMP. Together with NAD(P)HX epimerase, which catalyzes the epimerization of the S- and R-forms, the enzyme allows the repair of both epimers of NAD(P)HX, a damaged form of NAD(P)H that is a result of enzymatic or heat-dependent hydration.</text>
</comment>
<comment type="similarity">
    <text evidence="6">Belongs to the NnrD/CARKD family.</text>
</comment>
<evidence type="ECO:0000313" key="9">
    <source>
        <dbReference type="Proteomes" id="UP001446205"/>
    </source>
</evidence>
<feature type="binding site" evidence="6">
    <location>
        <position position="50"/>
    </location>
    <ligand>
        <name>(6S)-NADPHX</name>
        <dbReference type="ChEBI" id="CHEBI:64076"/>
    </ligand>
</feature>
<dbReference type="HAMAP" id="MF_01965">
    <property type="entry name" value="NADHX_dehydratase"/>
    <property type="match status" value="1"/>
</dbReference>
<keyword evidence="9" id="KW-1185">Reference proteome</keyword>
<feature type="binding site" evidence="6">
    <location>
        <position position="225"/>
    </location>
    <ligand>
        <name>(6S)-NADPHX</name>
        <dbReference type="ChEBI" id="CHEBI:64076"/>
    </ligand>
</feature>
<feature type="binding site" evidence="6">
    <location>
        <position position="109"/>
    </location>
    <ligand>
        <name>(6S)-NADPHX</name>
        <dbReference type="ChEBI" id="CHEBI:64076"/>
    </ligand>
</feature>
<reference evidence="8 9" key="1">
    <citation type="submission" date="2024-04" db="EMBL/GenBank/DDBJ databases">
        <authorList>
            <person name="Abashina T."/>
            <person name="Shaikin A."/>
        </authorList>
    </citation>
    <scope>NUCLEOTIDE SEQUENCE [LARGE SCALE GENOMIC DNA]</scope>
    <source>
        <strain evidence="8 9">AAFK</strain>
    </source>
</reference>
<evidence type="ECO:0000259" key="7">
    <source>
        <dbReference type="PROSITE" id="PS51383"/>
    </source>
</evidence>
<evidence type="ECO:0000256" key="3">
    <source>
        <dbReference type="ARBA" id="ARBA00022857"/>
    </source>
</evidence>